<evidence type="ECO:0008006" key="3">
    <source>
        <dbReference type="Google" id="ProtNLM"/>
    </source>
</evidence>
<organism evidence="1 2">
    <name type="scientific">Prunus armeniaca</name>
    <name type="common">Apricot</name>
    <name type="synonym">Armeniaca vulgaris</name>
    <dbReference type="NCBI Taxonomy" id="36596"/>
    <lineage>
        <taxon>Eukaryota</taxon>
        <taxon>Viridiplantae</taxon>
        <taxon>Streptophyta</taxon>
        <taxon>Embryophyta</taxon>
        <taxon>Tracheophyta</taxon>
        <taxon>Spermatophyta</taxon>
        <taxon>Magnoliopsida</taxon>
        <taxon>eudicotyledons</taxon>
        <taxon>Gunneridae</taxon>
        <taxon>Pentapetalae</taxon>
        <taxon>rosids</taxon>
        <taxon>fabids</taxon>
        <taxon>Rosales</taxon>
        <taxon>Rosaceae</taxon>
        <taxon>Amygdaloideae</taxon>
        <taxon>Amygdaleae</taxon>
        <taxon>Prunus</taxon>
    </lineage>
</organism>
<keyword evidence="2" id="KW-1185">Reference proteome</keyword>
<evidence type="ECO:0000313" key="1">
    <source>
        <dbReference type="EMBL" id="CAB4295718.1"/>
    </source>
</evidence>
<sequence>MMVGHLGELALSSSSLALSSPRSPALVFFTLETLCGQAYGAERHQKTWTSYLHCYFLYLSLSSFIFGTKFDNTYAHKLYHDPLFHIPSVGSKVWPDHLEGISNQYFIWLNVILLGLSMKFSSACSKTRAPISRSYFMEWESSFTLQSLLHEFYALSVWSFELLILLSGLLPNPALETQFCLHVYCWVGQAPNHFDTYAIPYGFGAAAVLEFANELGAGKPRSNEKDVIDFVVTMAPLVCLSHVLDSFQGVLTGVARGIGWQHIGACINLGAVYLCGIPVAAYGFLGAF</sequence>
<protein>
    <recommendedName>
        <fullName evidence="3">Protein DETOXIFICATION</fullName>
    </recommendedName>
</protein>
<dbReference type="PANTHER" id="PTHR11206">
    <property type="entry name" value="MULTIDRUG RESISTANCE PROTEIN"/>
    <property type="match status" value="1"/>
</dbReference>
<evidence type="ECO:0000313" key="2">
    <source>
        <dbReference type="Proteomes" id="UP000507245"/>
    </source>
</evidence>
<dbReference type="EMBL" id="CAEKKB010000001">
    <property type="protein sequence ID" value="CAB4295718.1"/>
    <property type="molecule type" value="Genomic_DNA"/>
</dbReference>
<reference evidence="2" key="1">
    <citation type="journal article" date="2020" name="Genome Biol.">
        <title>Gamete binning: chromosome-level and haplotype-resolved genome assembly enabled by high-throughput single-cell sequencing of gamete genomes.</title>
        <authorList>
            <person name="Campoy J.A."/>
            <person name="Sun H."/>
            <person name="Goel M."/>
            <person name="Jiao W.-B."/>
            <person name="Folz-Donahue K."/>
            <person name="Wang N."/>
            <person name="Rubio M."/>
            <person name="Liu C."/>
            <person name="Kukat C."/>
            <person name="Ruiz D."/>
            <person name="Huettel B."/>
            <person name="Schneeberger K."/>
        </authorList>
    </citation>
    <scope>NUCLEOTIDE SEQUENCE [LARGE SCALE GENOMIC DNA]</scope>
    <source>
        <strain evidence="2">cv. Rojo Pasion</strain>
    </source>
</reference>
<gene>
    <name evidence="1" type="ORF">ORAREDHAP_LOCUS7166</name>
</gene>
<accession>A0A6J5WBP4</accession>
<name>A0A6J5WBP4_PRUAR</name>
<dbReference type="AlphaFoldDB" id="A0A6J5WBP4"/>
<dbReference type="Proteomes" id="UP000507245">
    <property type="component" value="Unassembled WGS sequence"/>
</dbReference>
<proteinExistence type="predicted"/>
<dbReference type="OrthoDB" id="2126698at2759"/>